<feature type="chain" id="PRO_5043946076" evidence="3">
    <location>
        <begin position="23"/>
        <end position="341"/>
    </location>
</feature>
<evidence type="ECO:0000313" key="4">
    <source>
        <dbReference type="EMBL" id="KAK9875150.1"/>
    </source>
</evidence>
<proteinExistence type="predicted"/>
<name>A0AAW1U4S2_9CUCU</name>
<organism evidence="4 5">
    <name type="scientific">Henosepilachna vigintioctopunctata</name>
    <dbReference type="NCBI Taxonomy" id="420089"/>
    <lineage>
        <taxon>Eukaryota</taxon>
        <taxon>Metazoa</taxon>
        <taxon>Ecdysozoa</taxon>
        <taxon>Arthropoda</taxon>
        <taxon>Hexapoda</taxon>
        <taxon>Insecta</taxon>
        <taxon>Pterygota</taxon>
        <taxon>Neoptera</taxon>
        <taxon>Endopterygota</taxon>
        <taxon>Coleoptera</taxon>
        <taxon>Polyphaga</taxon>
        <taxon>Cucujiformia</taxon>
        <taxon>Coccinelloidea</taxon>
        <taxon>Coccinellidae</taxon>
        <taxon>Epilachninae</taxon>
        <taxon>Epilachnini</taxon>
        <taxon>Henosepilachna</taxon>
    </lineage>
</organism>
<keyword evidence="2" id="KW-0472">Membrane</keyword>
<reference evidence="4 5" key="1">
    <citation type="submission" date="2023-03" db="EMBL/GenBank/DDBJ databases">
        <title>Genome insight into feeding habits of ladybird beetles.</title>
        <authorList>
            <person name="Li H.-S."/>
            <person name="Huang Y.-H."/>
            <person name="Pang H."/>
        </authorList>
    </citation>
    <scope>NUCLEOTIDE SEQUENCE [LARGE SCALE GENOMIC DNA]</scope>
    <source>
        <strain evidence="4">SYSU_2023b</strain>
        <tissue evidence="4">Whole body</tissue>
    </source>
</reference>
<keyword evidence="1" id="KW-0175">Coiled coil</keyword>
<evidence type="ECO:0000256" key="1">
    <source>
        <dbReference type="SAM" id="Coils"/>
    </source>
</evidence>
<evidence type="ECO:0000313" key="5">
    <source>
        <dbReference type="Proteomes" id="UP001431783"/>
    </source>
</evidence>
<keyword evidence="5" id="KW-1185">Reference proteome</keyword>
<feature type="signal peptide" evidence="3">
    <location>
        <begin position="1"/>
        <end position="22"/>
    </location>
</feature>
<keyword evidence="3" id="KW-0732">Signal</keyword>
<keyword evidence="2" id="KW-1133">Transmembrane helix</keyword>
<dbReference type="EMBL" id="JARQZJ010000032">
    <property type="protein sequence ID" value="KAK9875150.1"/>
    <property type="molecule type" value="Genomic_DNA"/>
</dbReference>
<protein>
    <submittedName>
        <fullName evidence="4">Uncharacterized protein</fullName>
    </submittedName>
</protein>
<keyword evidence="2" id="KW-0812">Transmembrane</keyword>
<gene>
    <name evidence="4" type="ORF">WA026_005941</name>
</gene>
<feature type="transmembrane region" description="Helical" evidence="2">
    <location>
        <begin position="253"/>
        <end position="272"/>
    </location>
</feature>
<comment type="caution">
    <text evidence="4">The sequence shown here is derived from an EMBL/GenBank/DDBJ whole genome shotgun (WGS) entry which is preliminary data.</text>
</comment>
<evidence type="ECO:0000256" key="2">
    <source>
        <dbReference type="SAM" id="Phobius"/>
    </source>
</evidence>
<evidence type="ECO:0000256" key="3">
    <source>
        <dbReference type="SAM" id="SignalP"/>
    </source>
</evidence>
<dbReference type="Proteomes" id="UP001431783">
    <property type="component" value="Unassembled WGS sequence"/>
</dbReference>
<sequence>MSHFKLTTNIILFSMVLIRVQCFWPPSYDIRLDEDETFEISEELETADENIAQEEDEIIHREELNKFHFNENLHKFDKIHGVVATKNKDMKDEFKPNMAKYEEINWHEEEIEPKAIGFIGEGRGFQLAQFEHSEVLGNASSITSVKRDVLKEKEESEHVFDKRQSKSDNDYNYDDMKKTFDENSIKEENDKKNLKYEEVKETESAKDSLSTILKEKDKINCTIEEMKGIGVRALLCFLKEPTRSRSAKFFSRMGKICLVWFIVYLVIAIPLWCTRGWCCCCFRCMICRPNDRIDMIKKYYVLYPPGIVEDDYGHTVEYKPTRYEKYFRKELGNELGKLISY</sequence>
<dbReference type="AlphaFoldDB" id="A0AAW1U4S2"/>
<accession>A0AAW1U4S2</accession>
<feature type="coiled-coil region" evidence="1">
    <location>
        <begin position="37"/>
        <end position="64"/>
    </location>
</feature>